<organism evidence="4 5">
    <name type="scientific">Micromonospora parastrephiae</name>
    <dbReference type="NCBI Taxonomy" id="2806101"/>
    <lineage>
        <taxon>Bacteria</taxon>
        <taxon>Bacillati</taxon>
        <taxon>Actinomycetota</taxon>
        <taxon>Actinomycetes</taxon>
        <taxon>Micromonosporales</taxon>
        <taxon>Micromonosporaceae</taxon>
        <taxon>Micromonospora</taxon>
    </lineage>
</organism>
<dbReference type="Gene3D" id="3.90.870.20">
    <property type="entry name" value="Carbamoyltransferase, C-terminal domain"/>
    <property type="match status" value="1"/>
</dbReference>
<evidence type="ECO:0000256" key="1">
    <source>
        <dbReference type="ARBA" id="ARBA00006129"/>
    </source>
</evidence>
<evidence type="ECO:0000259" key="2">
    <source>
        <dbReference type="Pfam" id="PF02543"/>
    </source>
</evidence>
<dbReference type="Pfam" id="PF16861">
    <property type="entry name" value="Carbam_trans_C"/>
    <property type="match status" value="1"/>
</dbReference>
<reference evidence="4 5" key="1">
    <citation type="submission" date="2021-01" db="EMBL/GenBank/DDBJ databases">
        <title>Draft genome sequence of Micromonospora sp. strain STR1_7.</title>
        <authorList>
            <person name="Karlyshev A."/>
            <person name="Jawad R."/>
        </authorList>
    </citation>
    <scope>NUCLEOTIDE SEQUENCE [LARGE SCALE GENOMIC DNA]</scope>
    <source>
        <strain evidence="4 5">STR1-7</strain>
    </source>
</reference>
<name>A0ABS1XQ70_9ACTN</name>
<dbReference type="Proteomes" id="UP000601027">
    <property type="component" value="Unassembled WGS sequence"/>
</dbReference>
<gene>
    <name evidence="4" type="ORF">JNW91_05705</name>
</gene>
<dbReference type="InterPro" id="IPR043129">
    <property type="entry name" value="ATPase_NBD"/>
</dbReference>
<comment type="caution">
    <text evidence="4">The sequence shown here is derived from an EMBL/GenBank/DDBJ whole genome shotgun (WGS) entry which is preliminary data.</text>
</comment>
<evidence type="ECO:0000259" key="3">
    <source>
        <dbReference type="Pfam" id="PF16861"/>
    </source>
</evidence>
<feature type="domain" description="Carbamoyltransferase" evidence="2">
    <location>
        <begin position="33"/>
        <end position="369"/>
    </location>
</feature>
<keyword evidence="5" id="KW-1185">Reference proteome</keyword>
<accession>A0ABS1XQ70</accession>
<protein>
    <submittedName>
        <fullName evidence="4">Carbamoyltransferase</fullName>
    </submittedName>
</protein>
<dbReference type="InterPro" id="IPR031730">
    <property type="entry name" value="Carbam_trans_C"/>
</dbReference>
<evidence type="ECO:0000313" key="4">
    <source>
        <dbReference type="EMBL" id="MBM0231404.1"/>
    </source>
</evidence>
<comment type="similarity">
    <text evidence="1">Belongs to the NodU/CmcH family.</text>
</comment>
<dbReference type="EMBL" id="JAEVHM010000015">
    <property type="protein sequence ID" value="MBM0231404.1"/>
    <property type="molecule type" value="Genomic_DNA"/>
</dbReference>
<dbReference type="PANTHER" id="PTHR34847:SF1">
    <property type="entry name" value="NODULATION PROTEIN U"/>
    <property type="match status" value="1"/>
</dbReference>
<dbReference type="InterPro" id="IPR038152">
    <property type="entry name" value="Carbam_trans_C_sf"/>
</dbReference>
<dbReference type="Gene3D" id="3.30.420.40">
    <property type="match status" value="2"/>
</dbReference>
<dbReference type="SUPFAM" id="SSF53067">
    <property type="entry name" value="Actin-like ATPase domain"/>
    <property type="match status" value="1"/>
</dbReference>
<proteinExistence type="inferred from homology"/>
<dbReference type="Pfam" id="PF02543">
    <property type="entry name" value="Carbam_trans_N"/>
    <property type="match status" value="1"/>
</dbReference>
<dbReference type="PANTHER" id="PTHR34847">
    <property type="entry name" value="NODULATION PROTEIN U"/>
    <property type="match status" value="1"/>
</dbReference>
<dbReference type="InterPro" id="IPR003696">
    <property type="entry name" value="Carbtransf_dom"/>
</dbReference>
<dbReference type="RefSeq" id="WP_203173877.1">
    <property type="nucleotide sequence ID" value="NZ_JAEVHM010000015.1"/>
</dbReference>
<feature type="domain" description="Carbamoyltransferase C-terminal" evidence="3">
    <location>
        <begin position="423"/>
        <end position="594"/>
    </location>
</feature>
<dbReference type="InterPro" id="IPR051338">
    <property type="entry name" value="NodU/CmcH_Carbamoyltrnsfr"/>
</dbReference>
<evidence type="ECO:0000313" key="5">
    <source>
        <dbReference type="Proteomes" id="UP000601027"/>
    </source>
</evidence>
<sequence>MIVIGYNGFTRGAEVFRRLWGVEGVDRHNVLGHDAAVAVLVDGELVAAVEEERLNREKKTSAFPMNAMRWCLERAGIAFEDVDAVAFPWQFSADAVRTMISEACDVSQTPEEMFQYIDNLDQAYTELLCRRAIREDFARRTGYDLPDDKLVLVPHHLAHLMCGYYFGGGEDTAFLVSDGRGEQHSSVMGEIRAGRIRLFDEQTINAGHSLGLLFGEITRYLGFVPNNDEYKVMGLSAYGAAPADNRLIGEVVRLREDGTYEMTTLVDDPQGARPHYPVLDRIFDGSEETRQRFTYRATVAAAAQHMIEEVTAHQLRALQARTDLRRLTFEGGLALNCVNNTKLLEGSRFTDVQVSFGASDPGVAIGAAVYAAHTPGRRCAPATPSPYLGPDFDDAQIRAALDDRAGRVWWRELAPGEIADETARLLCGRAVVGWFQGRTEYGPRALGNRSILANPAFADIKDIINARVKHREPFRPFAPVVLEERAQEIFDMGKKRVSPYMTFVFPVRPEFQDRIPGACHVDGTARIQTVNDEQNPELCALLRAFTTRSGVPCLINTSFNVAGEPIVSSPADALDCFLKTEIDHLVLGPFLVGKNQ</sequence>